<keyword evidence="2" id="KW-1133">Transmembrane helix</keyword>
<dbReference type="AlphaFoldDB" id="A0AAD5UVB6"/>
<dbReference type="InterPro" id="IPR045338">
    <property type="entry name" value="DUF6535"/>
</dbReference>
<name>A0AAD5UVB6_9APHY</name>
<dbReference type="EMBL" id="JANAWD010000578">
    <property type="protein sequence ID" value="KAJ3477621.1"/>
    <property type="molecule type" value="Genomic_DNA"/>
</dbReference>
<feature type="transmembrane region" description="Helical" evidence="2">
    <location>
        <begin position="212"/>
        <end position="235"/>
    </location>
</feature>
<sequence length="660" mass="74579">MSAEALAARAHSISHPHQAIERNGAPHSNLGSSITTAQADTISQAQHIKQDDIYPLPDHDVPEFEQYCKDQDSKCPDLVLKDTNAWPRLTTTLKKHDQEEVEAHNENIDTLLVFVLIQISQQLTSLSVNPGFINSTFAPTLSTSFAPSTNSVVLNVLWFTALILSLVTVSLGMLVKQWLREILANPYVSPEQYCQVRLLRVRGLRSYKVTEIAMFLPLLLQLALALFFVGLILFIKPIDTTIASVCIALIAAWMVFFCVATFTPMVSPSCPYKTPFLKGVFFRSRRIINATYKWYKASAIIKSSNEPTEDLFVEETPKYNVSSDIKAQVLINAYNTLKDIQSWDLAMRCIDLNAPHESLKMLSSLVKRRYGSEITTSSSLYGLFDQAQLRLLLKSMTACIRKAYLIALDTENDFQLGKVEAEACVILRRLQWCFSPFNKSGVVLRSMAFRLSRDVLHVPYNLEFVSTYLLLQSGISHSQVPKSIGRLGQATEDSRHILSDDFSSLTTRLANSLQSTSCPEEVWVNPSEVFRLQCALDMAMRLHCRFPGIVEEALFEALHERSVRMFELMVTSWWDLTGKIRERRRNGDDETHEHVTISSSSSERDKVVDWMNVLNGQEYAAVEVKDCGRYGDEWDSDVLRSSWFTPPRSRLFAPASAFGL</sequence>
<evidence type="ECO:0000256" key="2">
    <source>
        <dbReference type="SAM" id="Phobius"/>
    </source>
</evidence>
<evidence type="ECO:0000313" key="4">
    <source>
        <dbReference type="EMBL" id="KAJ3477621.1"/>
    </source>
</evidence>
<gene>
    <name evidence="4" type="ORF">NLI96_g10334</name>
</gene>
<evidence type="ECO:0000313" key="5">
    <source>
        <dbReference type="Proteomes" id="UP001212997"/>
    </source>
</evidence>
<reference evidence="4" key="1">
    <citation type="submission" date="2022-07" db="EMBL/GenBank/DDBJ databases">
        <title>Genome Sequence of Physisporinus lineatus.</title>
        <authorList>
            <person name="Buettner E."/>
        </authorList>
    </citation>
    <scope>NUCLEOTIDE SEQUENCE</scope>
    <source>
        <strain evidence="4">VT162</strain>
    </source>
</reference>
<feature type="region of interest" description="Disordered" evidence="1">
    <location>
        <begin position="1"/>
        <end position="32"/>
    </location>
</feature>
<accession>A0AAD5UVB6</accession>
<dbReference type="Proteomes" id="UP001212997">
    <property type="component" value="Unassembled WGS sequence"/>
</dbReference>
<keyword evidence="5" id="KW-1185">Reference proteome</keyword>
<keyword evidence="2" id="KW-0812">Transmembrane</keyword>
<feature type="transmembrane region" description="Helical" evidence="2">
    <location>
        <begin position="241"/>
        <end position="263"/>
    </location>
</feature>
<proteinExistence type="predicted"/>
<evidence type="ECO:0000259" key="3">
    <source>
        <dbReference type="Pfam" id="PF20153"/>
    </source>
</evidence>
<dbReference type="Pfam" id="PF20153">
    <property type="entry name" value="DUF6535"/>
    <property type="match status" value="1"/>
</dbReference>
<organism evidence="4 5">
    <name type="scientific">Meripilus lineatus</name>
    <dbReference type="NCBI Taxonomy" id="2056292"/>
    <lineage>
        <taxon>Eukaryota</taxon>
        <taxon>Fungi</taxon>
        <taxon>Dikarya</taxon>
        <taxon>Basidiomycota</taxon>
        <taxon>Agaricomycotina</taxon>
        <taxon>Agaricomycetes</taxon>
        <taxon>Polyporales</taxon>
        <taxon>Meripilaceae</taxon>
        <taxon>Meripilus</taxon>
    </lineage>
</organism>
<keyword evidence="2" id="KW-0472">Membrane</keyword>
<comment type="caution">
    <text evidence="4">The sequence shown here is derived from an EMBL/GenBank/DDBJ whole genome shotgun (WGS) entry which is preliminary data.</text>
</comment>
<feature type="transmembrane region" description="Helical" evidence="2">
    <location>
        <begin position="152"/>
        <end position="175"/>
    </location>
</feature>
<protein>
    <recommendedName>
        <fullName evidence="3">DUF6535 domain-containing protein</fullName>
    </recommendedName>
</protein>
<feature type="domain" description="DUF6535" evidence="3">
    <location>
        <begin position="116"/>
        <end position="235"/>
    </location>
</feature>
<evidence type="ECO:0000256" key="1">
    <source>
        <dbReference type="SAM" id="MobiDB-lite"/>
    </source>
</evidence>